<gene>
    <name evidence="3" type="ORF">F5X68DRAFT_272626</name>
</gene>
<feature type="region of interest" description="Disordered" evidence="1">
    <location>
        <begin position="312"/>
        <end position="354"/>
    </location>
</feature>
<keyword evidence="2" id="KW-0812">Transmembrane</keyword>
<reference evidence="3" key="1">
    <citation type="journal article" date="2021" name="Nat. Commun.">
        <title>Genetic determinants of endophytism in the Arabidopsis root mycobiome.</title>
        <authorList>
            <person name="Mesny F."/>
            <person name="Miyauchi S."/>
            <person name="Thiergart T."/>
            <person name="Pickel B."/>
            <person name="Atanasova L."/>
            <person name="Karlsson M."/>
            <person name="Huettel B."/>
            <person name="Barry K.W."/>
            <person name="Haridas S."/>
            <person name="Chen C."/>
            <person name="Bauer D."/>
            <person name="Andreopoulos W."/>
            <person name="Pangilinan J."/>
            <person name="LaButti K."/>
            <person name="Riley R."/>
            <person name="Lipzen A."/>
            <person name="Clum A."/>
            <person name="Drula E."/>
            <person name="Henrissat B."/>
            <person name="Kohler A."/>
            <person name="Grigoriev I.V."/>
            <person name="Martin F.M."/>
            <person name="Hacquard S."/>
        </authorList>
    </citation>
    <scope>NUCLEOTIDE SEQUENCE</scope>
    <source>
        <strain evidence="3">MPI-SDFR-AT-0117</strain>
    </source>
</reference>
<feature type="compositionally biased region" description="Basic and acidic residues" evidence="1">
    <location>
        <begin position="323"/>
        <end position="336"/>
    </location>
</feature>
<dbReference type="Proteomes" id="UP000770015">
    <property type="component" value="Unassembled WGS sequence"/>
</dbReference>
<keyword evidence="2" id="KW-0472">Membrane</keyword>
<evidence type="ECO:0008006" key="5">
    <source>
        <dbReference type="Google" id="ProtNLM"/>
    </source>
</evidence>
<feature type="transmembrane region" description="Helical" evidence="2">
    <location>
        <begin position="263"/>
        <end position="288"/>
    </location>
</feature>
<keyword evidence="4" id="KW-1185">Reference proteome</keyword>
<protein>
    <recommendedName>
        <fullName evidence="5">DUF2306 domain-containing protein</fullName>
    </recommendedName>
</protein>
<dbReference type="OrthoDB" id="193478at2759"/>
<sequence>MGKPTRPAPNGFVRIARKVYNPIGFSKGCNFILFFIFAFAMFIFSLWNTPKINYNTYCMEDGEMKGECFWYEKIALQKVAIIMHLAAILPAGALVCFQFVPVLRHKAMLFHRINGYLVIALSIIGAIGGVIISRHSFGGGLDTQTFAGVATIAFLVSMLIAYINIKRLQIEQHRAWMLRAWFYASSIITTRFVLIIGVSILTYAGYHTARSCEEVAFAMPDQNSTLELFPDCEVYFSGEDPDKWVAVSAKFAANARAGVEVQAILGVMFGPACWIGFIIHAVGIELYLHLTPAEHERLRQISYQRQVKAGMRHPGSAGLTADRLGDAAKWSPRDAPDGMEMDDTSSASLPTTTR</sequence>
<evidence type="ECO:0000313" key="3">
    <source>
        <dbReference type="EMBL" id="KAH6695182.1"/>
    </source>
</evidence>
<evidence type="ECO:0000256" key="1">
    <source>
        <dbReference type="SAM" id="MobiDB-lite"/>
    </source>
</evidence>
<dbReference type="InterPro" id="IPR018750">
    <property type="entry name" value="DUF2306_membrane"/>
</dbReference>
<feature type="transmembrane region" description="Helical" evidence="2">
    <location>
        <begin position="28"/>
        <end position="47"/>
    </location>
</feature>
<proteinExistence type="predicted"/>
<evidence type="ECO:0000313" key="4">
    <source>
        <dbReference type="Proteomes" id="UP000770015"/>
    </source>
</evidence>
<organism evidence="3 4">
    <name type="scientific">Plectosphaerella plurivora</name>
    <dbReference type="NCBI Taxonomy" id="936078"/>
    <lineage>
        <taxon>Eukaryota</taxon>
        <taxon>Fungi</taxon>
        <taxon>Dikarya</taxon>
        <taxon>Ascomycota</taxon>
        <taxon>Pezizomycotina</taxon>
        <taxon>Sordariomycetes</taxon>
        <taxon>Hypocreomycetidae</taxon>
        <taxon>Glomerellales</taxon>
        <taxon>Plectosphaerellaceae</taxon>
        <taxon>Plectosphaerella</taxon>
    </lineage>
</organism>
<feature type="transmembrane region" description="Helical" evidence="2">
    <location>
        <begin position="145"/>
        <end position="165"/>
    </location>
</feature>
<dbReference type="EMBL" id="JAGSXJ010000002">
    <property type="protein sequence ID" value="KAH6695182.1"/>
    <property type="molecule type" value="Genomic_DNA"/>
</dbReference>
<dbReference type="AlphaFoldDB" id="A0A9P8VLG1"/>
<feature type="compositionally biased region" description="Polar residues" evidence="1">
    <location>
        <begin position="344"/>
        <end position="354"/>
    </location>
</feature>
<keyword evidence="2" id="KW-1133">Transmembrane helix</keyword>
<accession>A0A9P8VLG1</accession>
<comment type="caution">
    <text evidence="3">The sequence shown here is derived from an EMBL/GenBank/DDBJ whole genome shotgun (WGS) entry which is preliminary data.</text>
</comment>
<feature type="transmembrane region" description="Helical" evidence="2">
    <location>
        <begin position="79"/>
        <end position="103"/>
    </location>
</feature>
<feature type="transmembrane region" description="Helical" evidence="2">
    <location>
        <begin position="177"/>
        <end position="201"/>
    </location>
</feature>
<dbReference type="Pfam" id="PF10067">
    <property type="entry name" value="DUF2306"/>
    <property type="match status" value="1"/>
</dbReference>
<feature type="transmembrane region" description="Helical" evidence="2">
    <location>
        <begin position="115"/>
        <end position="133"/>
    </location>
</feature>
<name>A0A9P8VLG1_9PEZI</name>
<evidence type="ECO:0000256" key="2">
    <source>
        <dbReference type="SAM" id="Phobius"/>
    </source>
</evidence>